<evidence type="ECO:0000313" key="2">
    <source>
        <dbReference type="EMBL" id="VDK83037.1"/>
    </source>
</evidence>
<evidence type="ECO:0000256" key="1">
    <source>
        <dbReference type="SAM" id="MobiDB-lite"/>
    </source>
</evidence>
<feature type="compositionally biased region" description="Basic and acidic residues" evidence="1">
    <location>
        <begin position="55"/>
        <end position="64"/>
    </location>
</feature>
<evidence type="ECO:0000313" key="3">
    <source>
        <dbReference type="Proteomes" id="UP000271889"/>
    </source>
</evidence>
<feature type="region of interest" description="Disordered" evidence="1">
    <location>
        <begin position="1"/>
        <end position="76"/>
    </location>
</feature>
<keyword evidence="3" id="KW-1185">Reference proteome</keyword>
<gene>
    <name evidence="2" type="ORF">CGOC_LOCUS8067</name>
</gene>
<dbReference type="OrthoDB" id="5857215at2759"/>
<dbReference type="Proteomes" id="UP000271889">
    <property type="component" value="Unassembled WGS sequence"/>
</dbReference>
<proteinExistence type="predicted"/>
<dbReference type="EMBL" id="UYRV01029039">
    <property type="protein sequence ID" value="VDK83037.1"/>
    <property type="molecule type" value="Genomic_DNA"/>
</dbReference>
<name>A0A3P6TD97_CYLGO</name>
<protein>
    <submittedName>
        <fullName evidence="2">Uncharacterized protein</fullName>
    </submittedName>
</protein>
<dbReference type="AlphaFoldDB" id="A0A3P6TD97"/>
<feature type="compositionally biased region" description="Basic and acidic residues" evidence="1">
    <location>
        <begin position="1"/>
        <end position="13"/>
    </location>
</feature>
<accession>A0A3P6TD97</accession>
<sequence>MRKKQEKERERSKLARVHAARQEETQRKQQKLSVANDFDASSLGKSSDMAPLTVKTEESLHVEGEPWESQDPLGSEDDLNAEEVLDLFPMLPSPPREIMESLKEESLFGLEDDIGFDPNSKVSNCCIVTPL</sequence>
<reference evidence="2 3" key="1">
    <citation type="submission" date="2018-11" db="EMBL/GenBank/DDBJ databases">
        <authorList>
            <consortium name="Pathogen Informatics"/>
        </authorList>
    </citation>
    <scope>NUCLEOTIDE SEQUENCE [LARGE SCALE GENOMIC DNA]</scope>
</reference>
<organism evidence="2 3">
    <name type="scientific">Cylicostephanus goldi</name>
    <name type="common">Nematode worm</name>
    <dbReference type="NCBI Taxonomy" id="71465"/>
    <lineage>
        <taxon>Eukaryota</taxon>
        <taxon>Metazoa</taxon>
        <taxon>Ecdysozoa</taxon>
        <taxon>Nematoda</taxon>
        <taxon>Chromadorea</taxon>
        <taxon>Rhabditida</taxon>
        <taxon>Rhabditina</taxon>
        <taxon>Rhabditomorpha</taxon>
        <taxon>Strongyloidea</taxon>
        <taxon>Strongylidae</taxon>
        <taxon>Cylicostephanus</taxon>
    </lineage>
</organism>